<dbReference type="PANTHER" id="PTHR36573:SF1">
    <property type="entry name" value="INTERMEMBRANE PHOSPHOLIPID TRANSPORT SYSTEM BINDING PROTEIN MLAC"/>
    <property type="match status" value="1"/>
</dbReference>
<dbReference type="InterPro" id="IPR042245">
    <property type="entry name" value="Tgt2/MlaC_sf"/>
</dbReference>
<dbReference type="Pfam" id="PF05494">
    <property type="entry name" value="MlaC"/>
    <property type="match status" value="1"/>
</dbReference>
<proteinExistence type="predicted"/>
<reference evidence="2 3" key="1">
    <citation type="submission" date="2023-10" db="EMBL/GenBank/DDBJ databases">
        <title>Psychrosphaera aquimaarina strain SW33 isolated from seawater.</title>
        <authorList>
            <person name="Bayburt H."/>
            <person name="Kim J.M."/>
            <person name="Choi B.J."/>
            <person name="Jeon C.O."/>
        </authorList>
    </citation>
    <scope>NUCLEOTIDE SEQUENCE [LARGE SCALE GENOMIC DNA]</scope>
    <source>
        <strain evidence="2 3">KCTC 52743</strain>
    </source>
</reference>
<keyword evidence="3" id="KW-1185">Reference proteome</keyword>
<dbReference type="InterPro" id="IPR008869">
    <property type="entry name" value="MlaC/ttg2D"/>
</dbReference>
<keyword evidence="1" id="KW-0732">Signal</keyword>
<dbReference type="Proteomes" id="UP001257914">
    <property type="component" value="Unassembled WGS sequence"/>
</dbReference>
<name>A0ABU3R356_9GAMM</name>
<evidence type="ECO:0000256" key="1">
    <source>
        <dbReference type="SAM" id="SignalP"/>
    </source>
</evidence>
<evidence type="ECO:0000313" key="3">
    <source>
        <dbReference type="Proteomes" id="UP001257914"/>
    </source>
</evidence>
<accession>A0ABU3R356</accession>
<sequence>MNTKILNIGLLLATLIFSSNASAETIKEDPFKLVQVVAQELFDRIAREQSVIQQDPEQLRVVVAEELAPSINYKFAAAKVLGPYYKNSTKAQRAEFYEAFREYLIATYAGILTLYKDQQVVFEPATDIDGKRRAQVKVRVLDEGKPDIRIEFILRKNKEGEWAAYDMVAEGISVLSSKTKELQGLIRQQGIESVTELLLEKSAKPILVKSLG</sequence>
<dbReference type="EMBL" id="JAWCUA010000010">
    <property type="protein sequence ID" value="MDU0113969.1"/>
    <property type="molecule type" value="Genomic_DNA"/>
</dbReference>
<dbReference type="Gene3D" id="3.10.450.710">
    <property type="entry name" value="Tgt2/MlaC"/>
    <property type="match status" value="1"/>
</dbReference>
<protein>
    <submittedName>
        <fullName evidence="2">ABC transporter substrate-binding protein</fullName>
    </submittedName>
</protein>
<gene>
    <name evidence="2" type="ORF">RT723_13360</name>
</gene>
<dbReference type="RefSeq" id="WP_315947552.1">
    <property type="nucleotide sequence ID" value="NZ_JAWCUA010000010.1"/>
</dbReference>
<comment type="caution">
    <text evidence="2">The sequence shown here is derived from an EMBL/GenBank/DDBJ whole genome shotgun (WGS) entry which is preliminary data.</text>
</comment>
<evidence type="ECO:0000313" key="2">
    <source>
        <dbReference type="EMBL" id="MDU0113969.1"/>
    </source>
</evidence>
<organism evidence="2 3">
    <name type="scientific">Psychrosphaera aquimarina</name>
    <dbReference type="NCBI Taxonomy" id="2044854"/>
    <lineage>
        <taxon>Bacteria</taxon>
        <taxon>Pseudomonadati</taxon>
        <taxon>Pseudomonadota</taxon>
        <taxon>Gammaproteobacteria</taxon>
        <taxon>Alteromonadales</taxon>
        <taxon>Pseudoalteromonadaceae</taxon>
        <taxon>Psychrosphaera</taxon>
    </lineage>
</organism>
<feature type="chain" id="PRO_5046157941" evidence="1">
    <location>
        <begin position="24"/>
        <end position="212"/>
    </location>
</feature>
<dbReference type="PANTHER" id="PTHR36573">
    <property type="entry name" value="INTERMEMBRANE PHOSPHOLIPID TRANSPORT SYSTEM BINDING PROTEIN MLAC"/>
    <property type="match status" value="1"/>
</dbReference>
<dbReference type="PIRSF" id="PIRSF004649">
    <property type="entry name" value="MlaC"/>
    <property type="match status" value="1"/>
</dbReference>
<feature type="signal peptide" evidence="1">
    <location>
        <begin position="1"/>
        <end position="23"/>
    </location>
</feature>